<proteinExistence type="predicted"/>
<accession>A0ABR3N1U4</accession>
<evidence type="ECO:0000313" key="2">
    <source>
        <dbReference type="Proteomes" id="UP001558613"/>
    </source>
</evidence>
<organism evidence="1 2">
    <name type="scientific">Cirrhinus molitorella</name>
    <name type="common">mud carp</name>
    <dbReference type="NCBI Taxonomy" id="172907"/>
    <lineage>
        <taxon>Eukaryota</taxon>
        <taxon>Metazoa</taxon>
        <taxon>Chordata</taxon>
        <taxon>Craniata</taxon>
        <taxon>Vertebrata</taxon>
        <taxon>Euteleostomi</taxon>
        <taxon>Actinopterygii</taxon>
        <taxon>Neopterygii</taxon>
        <taxon>Teleostei</taxon>
        <taxon>Ostariophysi</taxon>
        <taxon>Cypriniformes</taxon>
        <taxon>Cyprinidae</taxon>
        <taxon>Labeoninae</taxon>
        <taxon>Labeonini</taxon>
        <taxon>Cirrhinus</taxon>
    </lineage>
</organism>
<comment type="caution">
    <text evidence="1">The sequence shown here is derived from an EMBL/GenBank/DDBJ whole genome shotgun (WGS) entry which is preliminary data.</text>
</comment>
<dbReference type="Proteomes" id="UP001558613">
    <property type="component" value="Unassembled WGS sequence"/>
</dbReference>
<dbReference type="PANTHER" id="PTHR47510:SF3">
    <property type="entry name" value="ENDO_EXONUCLEASE_PHOSPHATASE DOMAIN-CONTAINING PROTEIN"/>
    <property type="match status" value="1"/>
</dbReference>
<sequence length="204" mass="23722">MVKCRPFYLPVYIPSRVDQITSLIVYQYVSFLTKGKNILDHIYSNVKAAYISVPHPHFRESDHLGVFLYPTYRQLLKQASPVSKTVQVWNEETDLLLQECFNTTNWDVFKATAWCEENCSVDLEENALVVTSYISMCTDNIVSMKCCKTFPNQKRWMNCEVRSMLHARSTAFASGDAEAYKKARYNLCRSIREAKRQYKLKLEG</sequence>
<keyword evidence="2" id="KW-1185">Reference proteome</keyword>
<dbReference type="PANTHER" id="PTHR47510">
    <property type="entry name" value="REVERSE TRANSCRIPTASE DOMAIN-CONTAINING PROTEIN"/>
    <property type="match status" value="1"/>
</dbReference>
<dbReference type="EMBL" id="JAYMGO010000007">
    <property type="protein sequence ID" value="KAL1270864.1"/>
    <property type="molecule type" value="Genomic_DNA"/>
</dbReference>
<name>A0ABR3N1U4_9TELE</name>
<reference evidence="1 2" key="1">
    <citation type="submission" date="2023-09" db="EMBL/GenBank/DDBJ databases">
        <authorList>
            <person name="Wang M."/>
        </authorList>
    </citation>
    <scope>NUCLEOTIDE SEQUENCE [LARGE SCALE GENOMIC DNA]</scope>
    <source>
        <strain evidence="1">GT-2023</strain>
        <tissue evidence="1">Liver</tissue>
    </source>
</reference>
<protein>
    <submittedName>
        <fullName evidence="1">Uncharacterized protein</fullName>
    </submittedName>
</protein>
<gene>
    <name evidence="1" type="ORF">QQF64_029880</name>
</gene>
<evidence type="ECO:0000313" key="1">
    <source>
        <dbReference type="EMBL" id="KAL1270864.1"/>
    </source>
</evidence>